<dbReference type="OMA" id="NNNWFAS"/>
<evidence type="ECO:0000259" key="3">
    <source>
        <dbReference type="PROSITE" id="PS50206"/>
    </source>
</evidence>
<keyword evidence="1" id="KW-0808">Transferase</keyword>
<dbReference type="SUPFAM" id="SSF52821">
    <property type="entry name" value="Rhodanese/Cell cycle control phosphatase"/>
    <property type="match status" value="2"/>
</dbReference>
<organism evidence="4 5">
    <name type="scientific">Mixia osmundae (strain CBS 9802 / IAM 14324 / JCM 22182 / KY 12970)</name>
    <dbReference type="NCBI Taxonomy" id="764103"/>
    <lineage>
        <taxon>Eukaryota</taxon>
        <taxon>Fungi</taxon>
        <taxon>Dikarya</taxon>
        <taxon>Basidiomycota</taxon>
        <taxon>Pucciniomycotina</taxon>
        <taxon>Mixiomycetes</taxon>
        <taxon>Mixiales</taxon>
        <taxon>Mixiaceae</taxon>
        <taxon>Mixia</taxon>
    </lineage>
</organism>
<dbReference type="PANTHER" id="PTHR11364">
    <property type="entry name" value="THIOSULFATE SULFERTANSFERASE"/>
    <property type="match status" value="1"/>
</dbReference>
<dbReference type="GO" id="GO:0005739">
    <property type="term" value="C:mitochondrion"/>
    <property type="evidence" value="ECO:0007669"/>
    <property type="project" value="TreeGrafter"/>
</dbReference>
<dbReference type="InterPro" id="IPR045078">
    <property type="entry name" value="TST/MPST-like"/>
</dbReference>
<dbReference type="eggNOG" id="KOG1529">
    <property type="taxonomic scope" value="Eukaryota"/>
</dbReference>
<evidence type="ECO:0000256" key="2">
    <source>
        <dbReference type="ARBA" id="ARBA00022737"/>
    </source>
</evidence>
<dbReference type="CDD" id="cd01448">
    <property type="entry name" value="TST_Repeat_1"/>
    <property type="match status" value="1"/>
</dbReference>
<dbReference type="InterPro" id="IPR036873">
    <property type="entry name" value="Rhodanese-like_dom_sf"/>
</dbReference>
<dbReference type="HOGENOM" id="CLU_031618_3_1_1"/>
<dbReference type="AlphaFoldDB" id="G7EAW7"/>
<dbReference type="SMART" id="SM00450">
    <property type="entry name" value="RHOD"/>
    <property type="match status" value="2"/>
</dbReference>
<name>G7EAW7_MIXOS</name>
<dbReference type="STRING" id="764103.G7EAW7"/>
<dbReference type="Gene3D" id="3.40.250.10">
    <property type="entry name" value="Rhodanese-like domain"/>
    <property type="match status" value="2"/>
</dbReference>
<dbReference type="GO" id="GO:0004792">
    <property type="term" value="F:thiosulfate-cyanide sulfurtransferase activity"/>
    <property type="evidence" value="ECO:0007669"/>
    <property type="project" value="TreeGrafter"/>
</dbReference>
<evidence type="ECO:0000256" key="1">
    <source>
        <dbReference type="ARBA" id="ARBA00022679"/>
    </source>
</evidence>
<keyword evidence="5" id="KW-1185">Reference proteome</keyword>
<dbReference type="Pfam" id="PF00581">
    <property type="entry name" value="Rhodanese"/>
    <property type="match status" value="1"/>
</dbReference>
<reference evidence="4 5" key="2">
    <citation type="journal article" date="2012" name="Open Biol.">
        <title>Characteristics of nucleosomes and linker DNA regions on the genome of the basidiomycete Mixia osmundae revealed by mono- and dinucleosome mapping.</title>
        <authorList>
            <person name="Nishida H."/>
            <person name="Kondo S."/>
            <person name="Matsumoto T."/>
            <person name="Suzuki Y."/>
            <person name="Yoshikawa H."/>
            <person name="Taylor T.D."/>
            <person name="Sugiyama J."/>
        </authorList>
    </citation>
    <scope>NUCLEOTIDE SEQUENCE [LARGE SCALE GENOMIC DNA]</scope>
    <source>
        <strain evidence="5">CBS 9802 / IAM 14324 / JCM 22182 / KY 12970</strain>
    </source>
</reference>
<dbReference type="Proteomes" id="UP000009131">
    <property type="component" value="Unassembled WGS sequence"/>
</dbReference>
<dbReference type="PROSITE" id="PS50206">
    <property type="entry name" value="RHODANESE_3"/>
    <property type="match status" value="2"/>
</dbReference>
<protein>
    <recommendedName>
        <fullName evidence="3">Rhodanese domain-containing protein</fullName>
    </recommendedName>
</protein>
<evidence type="ECO:0000313" key="5">
    <source>
        <dbReference type="Proteomes" id="UP000009131"/>
    </source>
</evidence>
<dbReference type="RefSeq" id="XP_014565593.1">
    <property type="nucleotide sequence ID" value="XM_014710107.1"/>
</dbReference>
<sequence length="303" mass="32806">MSIASMSSVPLIVSPRQLSKALESRARPIRLLDCSWHMPSSPRDALAEFHEAHLPQAHFWPVDEVADVAHPSGVPHMLPPASVFARAASKAGIQRDDWVVVYDSVGVFAAPRTSYTFRAFGHHTVSVLDGGLPRWKADGQLLESGEQREREPSGYPQPQLDPSLVRSFQQILANTHRDPSKDSTAEIVMDARPAARFDGSAPEPRPGLSSGHMPHSISVPFSSLLDSSQAGYTTLRTADELQYAFIDALGGAAALDQLRAGKRSLITSCGSGMTAAIIWLAAKLLAIPKVSIFDEVSMIPERL</sequence>
<dbReference type="OrthoDB" id="270167at2759"/>
<dbReference type="EMBL" id="BABT02000252">
    <property type="protein sequence ID" value="GAA99977.1"/>
    <property type="molecule type" value="Genomic_DNA"/>
</dbReference>
<dbReference type="CDD" id="cd01449">
    <property type="entry name" value="TST_Repeat_2"/>
    <property type="match status" value="1"/>
</dbReference>
<keyword evidence="2" id="KW-0677">Repeat</keyword>
<proteinExistence type="predicted"/>
<dbReference type="InParanoid" id="G7EAW7"/>
<comment type="caution">
    <text evidence="4">The sequence shown here is derived from an EMBL/GenBank/DDBJ whole genome shotgun (WGS) entry which is preliminary data.</text>
</comment>
<dbReference type="PANTHER" id="PTHR11364:SF27">
    <property type="entry name" value="SULFURTRANSFERASE"/>
    <property type="match status" value="1"/>
</dbReference>
<accession>G7EAW7</accession>
<feature type="domain" description="Rhodanese" evidence="3">
    <location>
        <begin position="25"/>
        <end position="144"/>
    </location>
</feature>
<dbReference type="InterPro" id="IPR001763">
    <property type="entry name" value="Rhodanese-like_dom"/>
</dbReference>
<gene>
    <name evidence="4" type="primary">Mo06680</name>
    <name evidence="4" type="ORF">E5Q_06680</name>
</gene>
<feature type="domain" description="Rhodanese" evidence="3">
    <location>
        <begin position="182"/>
        <end position="296"/>
    </location>
</feature>
<evidence type="ECO:0000313" key="4">
    <source>
        <dbReference type="EMBL" id="GAA99977.1"/>
    </source>
</evidence>
<dbReference type="FunCoup" id="G7EAW7">
    <property type="interactions" value="286"/>
</dbReference>
<reference evidence="4 5" key="1">
    <citation type="journal article" date="2011" name="J. Gen. Appl. Microbiol.">
        <title>Draft genome sequencing of the enigmatic basidiomycete Mixia osmundae.</title>
        <authorList>
            <person name="Nishida H."/>
            <person name="Nagatsuka Y."/>
            <person name="Sugiyama J."/>
        </authorList>
    </citation>
    <scope>NUCLEOTIDE SEQUENCE [LARGE SCALE GENOMIC DNA]</scope>
    <source>
        <strain evidence="5">CBS 9802 / IAM 14324 / JCM 22182 / KY 12970</strain>
    </source>
</reference>